<evidence type="ECO:0000256" key="4">
    <source>
        <dbReference type="HAMAP-Rule" id="MF_01854"/>
    </source>
</evidence>
<comment type="similarity">
    <text evidence="4">Belongs to the FBPase class 3 family.</text>
</comment>
<evidence type="ECO:0000256" key="1">
    <source>
        <dbReference type="ARBA" id="ARBA00022801"/>
    </source>
</evidence>
<keyword evidence="1 4" id="KW-0378">Hydrolase</keyword>
<comment type="pathway">
    <text evidence="4">Carbohydrate biosynthesis; gluconeogenesis.</text>
</comment>
<dbReference type="EC" id="3.1.3.11" evidence="4"/>
<name>A0A9D2Q4A4_9FIRM</name>
<dbReference type="EMBL" id="DWWA01000002">
    <property type="protein sequence ID" value="HJC71192.1"/>
    <property type="molecule type" value="Genomic_DNA"/>
</dbReference>
<evidence type="ECO:0000256" key="2">
    <source>
        <dbReference type="ARBA" id="ARBA00023211"/>
    </source>
</evidence>
<sequence>MQLSEKKFLTWMAKDYPTIAAASEEMINLQAILKLPKPTEHFMSDLHGEYEAFTHILSNASGVIREKVERVLAQKPDMELPAQRAEFAALIYYPVQKLPVLKERQSDLEQWYRKTLLYLLEVCRVTESKYTRSFVRKRLPKTFAYILDELLHAHFEDHAKEDYYERILSSIIDTGQADDFIIALCELIRRLSVHRLHIVGDIFDRGARPDIIMDELIAHHAVDIQWGNHDAEWMGAAAGSEVCIASVIHVALSYHDPEMLEDSYGLNLRPLALFAEEVYKDTDVSAFYPKLLGGETLASRRDFDRAARMHKAITVMLCKLECQVLARNPEFQMEDRALLERIDFAAQTVEVDGVSYRMRDCDFPTVDPACPSQLTQEEAAVMEKLRRSFQESERLQRHIRFLYAKGGIYKVENQNLLFHGAVPMNESGGFASVKTRDGWFSGRAWMDYCEKKARDGYFAPENSAARREGQDFLWYLWCGRLSPLFGRYKMSVFEHFFIGEPQAYEEKKNAYYTFIESDDPKQAERAVMRIFEEFGLDAERGHIINGHVPVRAKAGESPLKAGGKLLVIDGGFCKAYQGKTGIAGYTLVSSSRGLSLRSHSPFESLQKAIEQNGDILSVVNVVETSQKRICVEDTDEGARLKEKIQDLRALVQAYRTGVLKETSAEGSA</sequence>
<accession>A0A9D2Q4A4</accession>
<dbReference type="InterPro" id="IPR009164">
    <property type="entry name" value="FBPtase_class3"/>
</dbReference>
<dbReference type="Proteomes" id="UP000823918">
    <property type="component" value="Unassembled WGS sequence"/>
</dbReference>
<evidence type="ECO:0000313" key="6">
    <source>
        <dbReference type="Proteomes" id="UP000823918"/>
    </source>
</evidence>
<evidence type="ECO:0000313" key="5">
    <source>
        <dbReference type="EMBL" id="HJC71192.1"/>
    </source>
</evidence>
<dbReference type="SUPFAM" id="SSF56300">
    <property type="entry name" value="Metallo-dependent phosphatases"/>
    <property type="match status" value="1"/>
</dbReference>
<dbReference type="GO" id="GO:0006094">
    <property type="term" value="P:gluconeogenesis"/>
    <property type="evidence" value="ECO:0007669"/>
    <property type="project" value="UniProtKB-UniRule"/>
</dbReference>
<comment type="catalytic activity">
    <reaction evidence="4">
        <text>beta-D-fructose 1,6-bisphosphate + H2O = beta-D-fructose 6-phosphate + phosphate</text>
        <dbReference type="Rhea" id="RHEA:11064"/>
        <dbReference type="ChEBI" id="CHEBI:15377"/>
        <dbReference type="ChEBI" id="CHEBI:32966"/>
        <dbReference type="ChEBI" id="CHEBI:43474"/>
        <dbReference type="ChEBI" id="CHEBI:57634"/>
        <dbReference type="EC" id="3.1.3.11"/>
    </reaction>
</comment>
<comment type="cofactor">
    <cofactor evidence="4">
        <name>Mn(2+)</name>
        <dbReference type="ChEBI" id="CHEBI:29035"/>
    </cofactor>
</comment>
<reference evidence="5" key="2">
    <citation type="submission" date="2021-04" db="EMBL/GenBank/DDBJ databases">
        <authorList>
            <person name="Gilroy R."/>
        </authorList>
    </citation>
    <scope>NUCLEOTIDE SEQUENCE</scope>
    <source>
        <strain evidence="5">5933</strain>
    </source>
</reference>
<protein>
    <recommendedName>
        <fullName evidence="4">Fructose-1,6-bisphosphatase class 3</fullName>
        <shortName evidence="4">FBPase class 3</shortName>
        <ecNumber evidence="4">3.1.3.11</ecNumber>
    </recommendedName>
    <alternativeName>
        <fullName evidence="4">D-fructose-1,6-bisphosphate 1-phosphohydrolase class 3</fullName>
    </alternativeName>
</protein>
<reference evidence="5" key="1">
    <citation type="journal article" date="2021" name="PeerJ">
        <title>Extensive microbial diversity within the chicken gut microbiome revealed by metagenomics and culture.</title>
        <authorList>
            <person name="Gilroy R."/>
            <person name="Ravi A."/>
            <person name="Getino M."/>
            <person name="Pursley I."/>
            <person name="Horton D.L."/>
            <person name="Alikhan N.F."/>
            <person name="Baker D."/>
            <person name="Gharbi K."/>
            <person name="Hall N."/>
            <person name="Watson M."/>
            <person name="Adriaenssens E.M."/>
            <person name="Foster-Nyarko E."/>
            <person name="Jarju S."/>
            <person name="Secka A."/>
            <person name="Antonio M."/>
            <person name="Oren A."/>
            <person name="Chaudhuri R.R."/>
            <person name="La Ragione R."/>
            <person name="Hildebrand F."/>
            <person name="Pallen M.J."/>
        </authorList>
    </citation>
    <scope>NUCLEOTIDE SEQUENCE</scope>
    <source>
        <strain evidence="5">5933</strain>
    </source>
</reference>
<organism evidence="5 6">
    <name type="scientific">Candidatus Ruthenibacterium merdavium</name>
    <dbReference type="NCBI Taxonomy" id="2838752"/>
    <lineage>
        <taxon>Bacteria</taxon>
        <taxon>Bacillati</taxon>
        <taxon>Bacillota</taxon>
        <taxon>Clostridia</taxon>
        <taxon>Eubacteriales</taxon>
        <taxon>Oscillospiraceae</taxon>
        <taxon>Ruthenibacterium</taxon>
    </lineage>
</organism>
<keyword evidence="3 4" id="KW-0119">Carbohydrate metabolism</keyword>
<keyword evidence="2 4" id="KW-0464">Manganese</keyword>
<proteinExistence type="inferred from homology"/>
<comment type="caution">
    <text evidence="5">The sequence shown here is derived from an EMBL/GenBank/DDBJ whole genome shotgun (WGS) entry which is preliminary data.</text>
</comment>
<dbReference type="GO" id="GO:0042132">
    <property type="term" value="F:fructose 1,6-bisphosphate 1-phosphatase activity"/>
    <property type="evidence" value="ECO:0007669"/>
    <property type="project" value="UniProtKB-UniRule"/>
</dbReference>
<evidence type="ECO:0000256" key="3">
    <source>
        <dbReference type="ARBA" id="ARBA00023277"/>
    </source>
</evidence>
<dbReference type="Pfam" id="PF06874">
    <property type="entry name" value="FBPase_2"/>
    <property type="match status" value="1"/>
</dbReference>
<dbReference type="HAMAP" id="MF_01854">
    <property type="entry name" value="FBPase_class3"/>
    <property type="match status" value="1"/>
</dbReference>
<dbReference type="AlphaFoldDB" id="A0A9D2Q4A4"/>
<dbReference type="InterPro" id="IPR029052">
    <property type="entry name" value="Metallo-depent_PP-like"/>
</dbReference>
<gene>
    <name evidence="4" type="primary">fbp</name>
    <name evidence="5" type="ORF">H9698_00135</name>
</gene>